<name>W1YWL2_9ZZZZ</name>
<dbReference type="Pfam" id="PF17802">
    <property type="entry name" value="SpaA"/>
    <property type="match status" value="1"/>
</dbReference>
<organism evidence="2">
    <name type="scientific">human gut metagenome</name>
    <dbReference type="NCBI Taxonomy" id="408170"/>
    <lineage>
        <taxon>unclassified sequences</taxon>
        <taxon>metagenomes</taxon>
        <taxon>organismal metagenomes</taxon>
    </lineage>
</organism>
<proteinExistence type="predicted"/>
<accession>W1YWL2</accession>
<evidence type="ECO:0000313" key="2">
    <source>
        <dbReference type="EMBL" id="ETJ45579.1"/>
    </source>
</evidence>
<reference evidence="2" key="1">
    <citation type="submission" date="2013-12" db="EMBL/GenBank/DDBJ databases">
        <title>A Varibaculum cambriense genome reconstructed from a premature infant gut community with otherwise low bacterial novelty that shifts toward anaerobic metabolism during the third week of life.</title>
        <authorList>
            <person name="Brown C.T."/>
            <person name="Sharon I."/>
            <person name="Thomas B.C."/>
            <person name="Castelle C.J."/>
            <person name="Morowitz M.J."/>
            <person name="Banfield J.F."/>
        </authorList>
    </citation>
    <scope>NUCLEOTIDE SEQUENCE</scope>
</reference>
<dbReference type="InterPro" id="IPR041033">
    <property type="entry name" value="SpaA_PFL_dom_1"/>
</dbReference>
<comment type="caution">
    <text evidence="2">The sequence shown here is derived from an EMBL/GenBank/DDBJ whole genome shotgun (WGS) entry which is preliminary data.</text>
</comment>
<dbReference type="AlphaFoldDB" id="W1YWL2"/>
<sequence>FALYEGTAADEAHKVGETFTVGQDGLKIPGLQVGKTYTLKEVAAPENYDINPATYTFEVDADGKAKYQTDNGSEFFVDNKIYFP</sequence>
<dbReference type="Gene3D" id="2.60.40.10">
    <property type="entry name" value="Immunoglobulins"/>
    <property type="match status" value="1"/>
</dbReference>
<dbReference type="EMBL" id="AZMM01000436">
    <property type="protein sequence ID" value="ETJ45579.1"/>
    <property type="molecule type" value="Genomic_DNA"/>
</dbReference>
<gene>
    <name evidence="2" type="ORF">Q604_UNBC00436G0001</name>
</gene>
<dbReference type="InterPro" id="IPR013783">
    <property type="entry name" value="Ig-like_fold"/>
</dbReference>
<evidence type="ECO:0000259" key="1">
    <source>
        <dbReference type="Pfam" id="PF17802"/>
    </source>
</evidence>
<feature type="non-terminal residue" evidence="2">
    <location>
        <position position="84"/>
    </location>
</feature>
<feature type="domain" description="SpaA-like prealbumin fold" evidence="1">
    <location>
        <begin position="14"/>
        <end position="71"/>
    </location>
</feature>
<feature type="non-terminal residue" evidence="2">
    <location>
        <position position="1"/>
    </location>
</feature>
<protein>
    <recommendedName>
        <fullName evidence="1">SpaA-like prealbumin fold domain-containing protein</fullName>
    </recommendedName>
</protein>